<accession>A0A4Z2H7B4</accession>
<protein>
    <submittedName>
        <fullName evidence="2">Uncharacterized protein</fullName>
    </submittedName>
</protein>
<name>A0A4Z2H7B4_9TELE</name>
<dbReference type="EMBL" id="SRLO01000329">
    <property type="protein sequence ID" value="TNN60712.1"/>
    <property type="molecule type" value="Genomic_DNA"/>
</dbReference>
<evidence type="ECO:0000313" key="3">
    <source>
        <dbReference type="Proteomes" id="UP000314294"/>
    </source>
</evidence>
<comment type="caution">
    <text evidence="2">The sequence shown here is derived from an EMBL/GenBank/DDBJ whole genome shotgun (WGS) entry which is preliminary data.</text>
</comment>
<gene>
    <name evidence="2" type="ORF">EYF80_029056</name>
</gene>
<feature type="region of interest" description="Disordered" evidence="1">
    <location>
        <begin position="1"/>
        <end position="81"/>
    </location>
</feature>
<organism evidence="2 3">
    <name type="scientific">Liparis tanakae</name>
    <name type="common">Tanaka's snailfish</name>
    <dbReference type="NCBI Taxonomy" id="230148"/>
    <lineage>
        <taxon>Eukaryota</taxon>
        <taxon>Metazoa</taxon>
        <taxon>Chordata</taxon>
        <taxon>Craniata</taxon>
        <taxon>Vertebrata</taxon>
        <taxon>Euteleostomi</taxon>
        <taxon>Actinopterygii</taxon>
        <taxon>Neopterygii</taxon>
        <taxon>Teleostei</taxon>
        <taxon>Neoteleostei</taxon>
        <taxon>Acanthomorphata</taxon>
        <taxon>Eupercaria</taxon>
        <taxon>Perciformes</taxon>
        <taxon>Cottioidei</taxon>
        <taxon>Cottales</taxon>
        <taxon>Liparidae</taxon>
        <taxon>Liparis</taxon>
    </lineage>
</organism>
<feature type="region of interest" description="Disordered" evidence="1">
    <location>
        <begin position="90"/>
        <end position="109"/>
    </location>
</feature>
<sequence length="125" mass="13536">MSNRLRPKAAISSKVMDNSRHVLHARQKADTSGTDQQSSVTSDGSQTQTRGSHRGIETMTRAPLPKQNLHTSTDPGAEEAPECLCAADAQAKQEGTGDRHGGLPMQTHINRPLSMPIQLAIPRFK</sequence>
<dbReference type="AlphaFoldDB" id="A0A4Z2H7B4"/>
<dbReference type="Proteomes" id="UP000314294">
    <property type="component" value="Unassembled WGS sequence"/>
</dbReference>
<evidence type="ECO:0000256" key="1">
    <source>
        <dbReference type="SAM" id="MobiDB-lite"/>
    </source>
</evidence>
<feature type="compositionally biased region" description="Polar residues" evidence="1">
    <location>
        <begin position="30"/>
        <end position="50"/>
    </location>
</feature>
<evidence type="ECO:0000313" key="2">
    <source>
        <dbReference type="EMBL" id="TNN60712.1"/>
    </source>
</evidence>
<proteinExistence type="predicted"/>
<keyword evidence="3" id="KW-1185">Reference proteome</keyword>
<reference evidence="2 3" key="1">
    <citation type="submission" date="2019-03" db="EMBL/GenBank/DDBJ databases">
        <title>First draft genome of Liparis tanakae, snailfish: a comprehensive survey of snailfish specific genes.</title>
        <authorList>
            <person name="Kim W."/>
            <person name="Song I."/>
            <person name="Jeong J.-H."/>
            <person name="Kim D."/>
            <person name="Kim S."/>
            <person name="Ryu S."/>
            <person name="Song J.Y."/>
            <person name="Lee S.K."/>
        </authorList>
    </citation>
    <scope>NUCLEOTIDE SEQUENCE [LARGE SCALE GENOMIC DNA]</scope>
    <source>
        <tissue evidence="2">Muscle</tissue>
    </source>
</reference>